<dbReference type="AlphaFoldDB" id="A0A2R3QHD3"/>
<dbReference type="EMBL" id="CP027667">
    <property type="protein sequence ID" value="AVO51166.1"/>
    <property type="molecule type" value="Genomic_DNA"/>
</dbReference>
<dbReference type="PROSITE" id="PS51352">
    <property type="entry name" value="THIOREDOXIN_2"/>
    <property type="match status" value="1"/>
</dbReference>
<protein>
    <submittedName>
        <fullName evidence="2">Thiol reductase thioredoxin</fullName>
    </submittedName>
</protein>
<gene>
    <name evidence="2" type="ORF">C6568_14940</name>
</gene>
<organism evidence="2 3">
    <name type="scientific">Melaminivora suipulveris</name>
    <dbReference type="NCBI Taxonomy" id="2109913"/>
    <lineage>
        <taxon>Bacteria</taxon>
        <taxon>Pseudomonadati</taxon>
        <taxon>Pseudomonadota</taxon>
        <taxon>Betaproteobacteria</taxon>
        <taxon>Burkholderiales</taxon>
        <taxon>Comamonadaceae</taxon>
        <taxon>Melaminivora</taxon>
    </lineage>
</organism>
<dbReference type="InterPro" id="IPR013766">
    <property type="entry name" value="Thioredoxin_domain"/>
</dbReference>
<feature type="domain" description="Thioredoxin" evidence="1">
    <location>
        <begin position="1"/>
        <end position="97"/>
    </location>
</feature>
<dbReference type="Pfam" id="PF00085">
    <property type="entry name" value="Thioredoxin"/>
    <property type="match status" value="1"/>
</dbReference>
<dbReference type="Gene3D" id="3.40.30.10">
    <property type="entry name" value="Glutaredoxin"/>
    <property type="match status" value="1"/>
</dbReference>
<dbReference type="RefSeq" id="WP_106685553.1">
    <property type="nucleotide sequence ID" value="NZ_CP027667.1"/>
</dbReference>
<dbReference type="Proteomes" id="UP000237925">
    <property type="component" value="Chromosome"/>
</dbReference>
<accession>A0A2R3QHD3</accession>
<dbReference type="KEGG" id="mela:C6568_14940"/>
<name>A0A2R3QHD3_9BURK</name>
<dbReference type="InterPro" id="IPR036249">
    <property type="entry name" value="Thioredoxin-like_sf"/>
</dbReference>
<proteinExistence type="predicted"/>
<evidence type="ECO:0000313" key="2">
    <source>
        <dbReference type="EMBL" id="AVO51166.1"/>
    </source>
</evidence>
<reference evidence="2 3" key="1">
    <citation type="submission" date="2018-03" db="EMBL/GenBank/DDBJ databases">
        <title>Genome sequencing of Melaminivora sp.</title>
        <authorList>
            <person name="Kim S.-J."/>
            <person name="Heo J."/>
            <person name="Ahn J.-H."/>
            <person name="Kwon S.-W."/>
        </authorList>
    </citation>
    <scope>NUCLEOTIDE SEQUENCE [LARGE SCALE GENOMIC DNA]</scope>
    <source>
        <strain evidence="2 3">SC2-9</strain>
    </source>
</reference>
<sequence>MGSEAGAPAQAWWVACFCAEWCGVCREFRATFDALARERPQLRCVWIDVEDEEDVVGDLDVETFPTVLVAGGGQARFFGPVLPQAGVLGRLVDSLQASPAGPRADQEAQALWGRVLSRR</sequence>
<dbReference type="CDD" id="cd02947">
    <property type="entry name" value="TRX_family"/>
    <property type="match status" value="1"/>
</dbReference>
<dbReference type="SUPFAM" id="SSF52833">
    <property type="entry name" value="Thioredoxin-like"/>
    <property type="match status" value="1"/>
</dbReference>
<keyword evidence="3" id="KW-1185">Reference proteome</keyword>
<dbReference type="OrthoDB" id="8521206at2"/>
<evidence type="ECO:0000259" key="1">
    <source>
        <dbReference type="PROSITE" id="PS51352"/>
    </source>
</evidence>
<evidence type="ECO:0000313" key="3">
    <source>
        <dbReference type="Proteomes" id="UP000237925"/>
    </source>
</evidence>